<feature type="region of interest" description="Disordered" evidence="5">
    <location>
        <begin position="244"/>
        <end position="284"/>
    </location>
</feature>
<dbReference type="SMART" id="SM00184">
    <property type="entry name" value="RING"/>
    <property type="match status" value="1"/>
</dbReference>
<keyword evidence="3" id="KW-0862">Zinc</keyword>
<feature type="compositionally biased region" description="Low complexity" evidence="5">
    <location>
        <begin position="11"/>
        <end position="28"/>
    </location>
</feature>
<sequence>MTDRRGGGPPGAAIVAPTTSSLLSQPTSDRGPLSAKGDSADVAFTAPSSDVRTQSIYSMFGRFVNQSPPCCICFEAIADTEPDPEAESGPPGPADTGLLFAPLLLATITPAACRLLCDHQFHAACIGSWFIHQARPHDGAGLSCPICREPVVSGFLRRSSRAPWSRHPLSGELFLEPAMDPRDPPQASATAGQPTGSLFRASLSGTGMFPETPSARQTSLQGAVQPVQPAQLAIESDDDIDIDIDIGIGHGGGADSSPPVRVLRSSTRSALRPTPATRSSRRRAETVLTAAQLLDAHFSSNSDDYFPSSPSSGFGSSSGFSSSSDFSDSSDSDSDSDVAPPSSGRAGSQPVWPSEPATGAPPSPAPVPPPPRPATARSTPPLPARVSSPPPSSPIRTPPLPPEPDASPSRPAIRRPPAELSFLPPPSSHLSDSLPFHRTPPPLPGVRNQRDAQRAQRILQRVQLGEPPTRTARATPRSGQTTTRSSGPRAGHVAGTVTYQPALAGRANPRQMSSMSGPMPRVRNLPPAAGVTGARGRAPDGRNAPIVFRRPGNATRQAPQSMP</sequence>
<dbReference type="PROSITE" id="PS50089">
    <property type="entry name" value="ZF_RING_2"/>
    <property type="match status" value="1"/>
</dbReference>
<keyword evidence="1" id="KW-0479">Metal-binding</keyword>
<dbReference type="InterPro" id="IPR013083">
    <property type="entry name" value="Znf_RING/FYVE/PHD"/>
</dbReference>
<keyword evidence="8" id="KW-1185">Reference proteome</keyword>
<proteinExistence type="predicted"/>
<feature type="compositionally biased region" description="Polar residues" evidence="5">
    <location>
        <begin position="477"/>
        <end position="486"/>
    </location>
</feature>
<evidence type="ECO:0000256" key="3">
    <source>
        <dbReference type="ARBA" id="ARBA00022833"/>
    </source>
</evidence>
<dbReference type="GO" id="GO:0043161">
    <property type="term" value="P:proteasome-mediated ubiquitin-dependent protein catabolic process"/>
    <property type="evidence" value="ECO:0007669"/>
    <property type="project" value="TreeGrafter"/>
</dbReference>
<feature type="compositionally biased region" description="Pro residues" evidence="5">
    <location>
        <begin position="359"/>
        <end position="373"/>
    </location>
</feature>
<dbReference type="SUPFAM" id="SSF57850">
    <property type="entry name" value="RING/U-box"/>
    <property type="match status" value="1"/>
</dbReference>
<evidence type="ECO:0000259" key="6">
    <source>
        <dbReference type="PROSITE" id="PS50089"/>
    </source>
</evidence>
<dbReference type="EMBL" id="KB932202">
    <property type="protein sequence ID" value="KCV71726.1"/>
    <property type="molecule type" value="Genomic_DNA"/>
</dbReference>
<feature type="compositionally biased region" description="Low complexity" evidence="5">
    <location>
        <begin position="418"/>
        <end position="437"/>
    </location>
</feature>
<dbReference type="GO" id="GO:0061630">
    <property type="term" value="F:ubiquitin protein ligase activity"/>
    <property type="evidence" value="ECO:0007669"/>
    <property type="project" value="TreeGrafter"/>
</dbReference>
<evidence type="ECO:0000256" key="2">
    <source>
        <dbReference type="ARBA" id="ARBA00022771"/>
    </source>
</evidence>
<dbReference type="GO" id="GO:0012505">
    <property type="term" value="C:endomembrane system"/>
    <property type="evidence" value="ECO:0007669"/>
    <property type="project" value="TreeGrafter"/>
</dbReference>
<dbReference type="GeneID" id="20525872"/>
<dbReference type="PANTHER" id="PTHR22763">
    <property type="entry name" value="RING ZINC FINGER PROTEIN"/>
    <property type="match status" value="1"/>
</dbReference>
<feature type="region of interest" description="Disordered" evidence="5">
    <location>
        <begin position="1"/>
        <end position="39"/>
    </location>
</feature>
<dbReference type="Proteomes" id="UP000030693">
    <property type="component" value="Unassembled WGS sequence"/>
</dbReference>
<dbReference type="STRING" id="691883.A0A058ZCR2"/>
<dbReference type="AlphaFoldDB" id="A0A058ZCR2"/>
<dbReference type="OrthoDB" id="8062037at2759"/>
<feature type="region of interest" description="Disordered" evidence="5">
    <location>
        <begin position="177"/>
        <end position="214"/>
    </location>
</feature>
<organism evidence="7">
    <name type="scientific">Fonticula alba</name>
    <name type="common">Slime mold</name>
    <dbReference type="NCBI Taxonomy" id="691883"/>
    <lineage>
        <taxon>Eukaryota</taxon>
        <taxon>Rotosphaerida</taxon>
        <taxon>Fonticulaceae</taxon>
        <taxon>Fonticula</taxon>
    </lineage>
</organism>
<dbReference type="InterPro" id="IPR050731">
    <property type="entry name" value="HRD1_E3_ubiq-ligases"/>
</dbReference>
<feature type="region of interest" description="Disordered" evidence="5">
    <location>
        <begin position="304"/>
        <end position="563"/>
    </location>
</feature>
<dbReference type="GO" id="GO:0008270">
    <property type="term" value="F:zinc ion binding"/>
    <property type="evidence" value="ECO:0007669"/>
    <property type="project" value="UniProtKB-KW"/>
</dbReference>
<evidence type="ECO:0000313" key="8">
    <source>
        <dbReference type="Proteomes" id="UP000030693"/>
    </source>
</evidence>
<protein>
    <recommendedName>
        <fullName evidence="6">RING-type domain-containing protein</fullName>
    </recommendedName>
</protein>
<evidence type="ECO:0000313" key="7">
    <source>
        <dbReference type="EMBL" id="KCV71726.1"/>
    </source>
</evidence>
<accession>A0A058ZCR2</accession>
<dbReference type="Gene3D" id="3.30.40.10">
    <property type="entry name" value="Zinc/RING finger domain, C3HC4 (zinc finger)"/>
    <property type="match status" value="1"/>
</dbReference>
<keyword evidence="2 4" id="KW-0863">Zinc-finger</keyword>
<evidence type="ECO:0000256" key="1">
    <source>
        <dbReference type="ARBA" id="ARBA00022723"/>
    </source>
</evidence>
<name>A0A058ZCR2_FONAL</name>
<gene>
    <name evidence="7" type="ORF">H696_01147</name>
</gene>
<dbReference type="RefSeq" id="XP_009493304.1">
    <property type="nucleotide sequence ID" value="XM_009495029.1"/>
</dbReference>
<feature type="domain" description="RING-type" evidence="6">
    <location>
        <begin position="70"/>
        <end position="148"/>
    </location>
</feature>
<reference evidence="7" key="1">
    <citation type="submission" date="2013-04" db="EMBL/GenBank/DDBJ databases">
        <title>The Genome Sequence of Fonticula alba ATCC 38817.</title>
        <authorList>
            <consortium name="The Broad Institute Genomics Platform"/>
            <person name="Russ C."/>
            <person name="Cuomo C."/>
            <person name="Burger G."/>
            <person name="Gray M.W."/>
            <person name="Holland P.W.H."/>
            <person name="King N."/>
            <person name="Lang F.B.F."/>
            <person name="Roger A.J."/>
            <person name="Ruiz-Trillo I."/>
            <person name="Brown M."/>
            <person name="Walker B."/>
            <person name="Young S."/>
            <person name="Zeng Q."/>
            <person name="Gargeya S."/>
            <person name="Fitzgerald M."/>
            <person name="Haas B."/>
            <person name="Abouelleil A."/>
            <person name="Allen A.W."/>
            <person name="Alvarado L."/>
            <person name="Arachchi H.M."/>
            <person name="Berlin A.M."/>
            <person name="Chapman S.B."/>
            <person name="Gainer-Dewar J."/>
            <person name="Goldberg J."/>
            <person name="Griggs A."/>
            <person name="Gujja S."/>
            <person name="Hansen M."/>
            <person name="Howarth C."/>
            <person name="Imamovic A."/>
            <person name="Ireland A."/>
            <person name="Larimer J."/>
            <person name="McCowan C."/>
            <person name="Murphy C."/>
            <person name="Pearson M."/>
            <person name="Poon T.W."/>
            <person name="Priest M."/>
            <person name="Roberts A."/>
            <person name="Saif S."/>
            <person name="Shea T."/>
            <person name="Sisk P."/>
            <person name="Sykes S."/>
            <person name="Wortman J."/>
            <person name="Nusbaum C."/>
            <person name="Birren B."/>
        </authorList>
    </citation>
    <scope>NUCLEOTIDE SEQUENCE [LARGE SCALE GENOMIC DNA]</scope>
    <source>
        <strain evidence="7">ATCC 38817</strain>
    </source>
</reference>
<evidence type="ECO:0000256" key="5">
    <source>
        <dbReference type="SAM" id="MobiDB-lite"/>
    </source>
</evidence>
<feature type="compositionally biased region" description="Polar residues" evidence="5">
    <location>
        <begin position="554"/>
        <end position="563"/>
    </location>
</feature>
<feature type="compositionally biased region" description="Low complexity" evidence="5">
    <location>
        <begin position="304"/>
        <end position="327"/>
    </location>
</feature>
<evidence type="ECO:0000256" key="4">
    <source>
        <dbReference type="PROSITE-ProRule" id="PRU00175"/>
    </source>
</evidence>
<dbReference type="InterPro" id="IPR001841">
    <property type="entry name" value="Znf_RING"/>
</dbReference>
<feature type="compositionally biased region" description="Pro residues" evidence="5">
    <location>
        <begin position="380"/>
        <end position="405"/>
    </location>
</feature>
<feature type="compositionally biased region" description="Polar residues" evidence="5">
    <location>
        <begin position="187"/>
        <end position="196"/>
    </location>
</feature>